<comment type="caution">
    <text evidence="6">The sequence shown here is derived from an EMBL/GenBank/DDBJ whole genome shotgun (WGS) entry which is preliminary data.</text>
</comment>
<dbReference type="PROSITE" id="PS50104">
    <property type="entry name" value="TIR"/>
    <property type="match status" value="1"/>
</dbReference>
<dbReference type="SUPFAM" id="SSF52200">
    <property type="entry name" value="Toll/Interleukin receptor TIR domain"/>
    <property type="match status" value="1"/>
</dbReference>
<dbReference type="Gene3D" id="3.40.50.10140">
    <property type="entry name" value="Toll/interleukin-1 receptor homology (TIR) domain"/>
    <property type="match status" value="1"/>
</dbReference>
<dbReference type="GO" id="GO:0007165">
    <property type="term" value="P:signal transduction"/>
    <property type="evidence" value="ECO:0007669"/>
    <property type="project" value="InterPro"/>
</dbReference>
<dbReference type="PANTHER" id="PTHR32009:SF39">
    <property type="entry name" value="TIR DOMAIN-CONTAINING PROTEIN"/>
    <property type="match status" value="1"/>
</dbReference>
<dbReference type="InterPro" id="IPR035897">
    <property type="entry name" value="Toll_tir_struct_dom_sf"/>
</dbReference>
<dbReference type="EC" id="3.2.2.6" evidence="1"/>
<feature type="domain" description="TIR" evidence="5">
    <location>
        <begin position="13"/>
        <end position="183"/>
    </location>
</feature>
<evidence type="ECO:0000256" key="2">
    <source>
        <dbReference type="ARBA" id="ARBA00022801"/>
    </source>
</evidence>
<dbReference type="EMBL" id="JAWXYG010000004">
    <property type="protein sequence ID" value="KAK4275429.1"/>
    <property type="molecule type" value="Genomic_DNA"/>
</dbReference>
<keyword evidence="2" id="KW-0378">Hydrolase</keyword>
<evidence type="ECO:0000313" key="7">
    <source>
        <dbReference type="Proteomes" id="UP001293593"/>
    </source>
</evidence>
<gene>
    <name evidence="6" type="ORF">QN277_018514</name>
</gene>
<protein>
    <recommendedName>
        <fullName evidence="1">ADP-ribosyl cyclase/cyclic ADP-ribose hydrolase</fullName>
        <ecNumber evidence="1">3.2.2.6</ecNumber>
    </recommendedName>
</protein>
<organism evidence="6 7">
    <name type="scientific">Acacia crassicarpa</name>
    <name type="common">northern wattle</name>
    <dbReference type="NCBI Taxonomy" id="499986"/>
    <lineage>
        <taxon>Eukaryota</taxon>
        <taxon>Viridiplantae</taxon>
        <taxon>Streptophyta</taxon>
        <taxon>Embryophyta</taxon>
        <taxon>Tracheophyta</taxon>
        <taxon>Spermatophyta</taxon>
        <taxon>Magnoliopsida</taxon>
        <taxon>eudicotyledons</taxon>
        <taxon>Gunneridae</taxon>
        <taxon>Pentapetalae</taxon>
        <taxon>rosids</taxon>
        <taxon>fabids</taxon>
        <taxon>Fabales</taxon>
        <taxon>Fabaceae</taxon>
        <taxon>Caesalpinioideae</taxon>
        <taxon>mimosoid clade</taxon>
        <taxon>Acacieae</taxon>
        <taxon>Acacia</taxon>
    </lineage>
</organism>
<comment type="catalytic activity">
    <reaction evidence="4">
        <text>NAD(+) + H2O = ADP-D-ribose + nicotinamide + H(+)</text>
        <dbReference type="Rhea" id="RHEA:16301"/>
        <dbReference type="ChEBI" id="CHEBI:15377"/>
        <dbReference type="ChEBI" id="CHEBI:15378"/>
        <dbReference type="ChEBI" id="CHEBI:17154"/>
        <dbReference type="ChEBI" id="CHEBI:57540"/>
        <dbReference type="ChEBI" id="CHEBI:57967"/>
        <dbReference type="EC" id="3.2.2.6"/>
    </reaction>
    <physiologicalReaction direction="left-to-right" evidence="4">
        <dbReference type="Rhea" id="RHEA:16302"/>
    </physiologicalReaction>
</comment>
<accession>A0AAE1JWN5</accession>
<reference evidence="6" key="1">
    <citation type="submission" date="2023-10" db="EMBL/GenBank/DDBJ databases">
        <title>Chromosome-level genome of the transformable northern wattle, Acacia crassicarpa.</title>
        <authorList>
            <person name="Massaro I."/>
            <person name="Sinha N.R."/>
            <person name="Poethig S."/>
            <person name="Leichty A.R."/>
        </authorList>
    </citation>
    <scope>NUCLEOTIDE SEQUENCE</scope>
    <source>
        <strain evidence="6">Acra3RX</strain>
        <tissue evidence="6">Leaf</tissue>
    </source>
</reference>
<dbReference type="AlphaFoldDB" id="A0AAE1JWN5"/>
<proteinExistence type="predicted"/>
<keyword evidence="3" id="KW-0520">NAD</keyword>
<dbReference type="GO" id="GO:0061809">
    <property type="term" value="F:NAD+ nucleosidase activity, cyclic ADP-ribose generating"/>
    <property type="evidence" value="ECO:0007669"/>
    <property type="project" value="UniProtKB-EC"/>
</dbReference>
<dbReference type="SMART" id="SM00255">
    <property type="entry name" value="TIR"/>
    <property type="match status" value="1"/>
</dbReference>
<evidence type="ECO:0000256" key="4">
    <source>
        <dbReference type="ARBA" id="ARBA00047304"/>
    </source>
</evidence>
<dbReference type="InterPro" id="IPR000157">
    <property type="entry name" value="TIR_dom"/>
</dbReference>
<dbReference type="Pfam" id="PF01582">
    <property type="entry name" value="TIR"/>
    <property type="match status" value="1"/>
</dbReference>
<dbReference type="Proteomes" id="UP001293593">
    <property type="component" value="Unassembled WGS sequence"/>
</dbReference>
<dbReference type="FunFam" id="3.40.50.10140:FF:000007">
    <property type="entry name" value="Disease resistance protein (TIR-NBS-LRR class)"/>
    <property type="match status" value="1"/>
</dbReference>
<name>A0AAE1JWN5_9FABA</name>
<evidence type="ECO:0000256" key="1">
    <source>
        <dbReference type="ARBA" id="ARBA00011982"/>
    </source>
</evidence>
<evidence type="ECO:0000313" key="6">
    <source>
        <dbReference type="EMBL" id="KAK4275429.1"/>
    </source>
</evidence>
<keyword evidence="7" id="KW-1185">Reference proteome</keyword>
<evidence type="ECO:0000256" key="3">
    <source>
        <dbReference type="ARBA" id="ARBA00023027"/>
    </source>
</evidence>
<evidence type="ECO:0000259" key="5">
    <source>
        <dbReference type="PROSITE" id="PS50104"/>
    </source>
</evidence>
<sequence length="233" mass="27046">MAQQIGRNPVPRRSYHVFLSFRGEDTRHGFTDHLYAKLKQRGVITFMDNQGLKKGQSISTELLRAIEESLFSVVVLSQNYASSTWCLDELNKIVESRRLYGRGIFPVFYGVDPSHVRHQRGKFAEAFIKHEERFGDDQDKIRRWRDALTEVANLSGWESKDRDEGELIESIVEGVWKNLRPQLPSLVDTLNVIDSNIQEIDGIVRESLENFYRPKQNDPDRQPTKCCCFSIRL</sequence>
<dbReference type="PANTHER" id="PTHR32009">
    <property type="entry name" value="TMV RESISTANCE PROTEIN N-LIKE"/>
    <property type="match status" value="1"/>
</dbReference>